<feature type="domain" description="Fibronectin type-III" evidence="2">
    <location>
        <begin position="627"/>
        <end position="720"/>
    </location>
</feature>
<feature type="domain" description="Fibronectin type-III" evidence="2">
    <location>
        <begin position="2096"/>
        <end position="2184"/>
    </location>
</feature>
<dbReference type="FunFam" id="2.60.40.10:FF:001416">
    <property type="entry name" value="Usherin"/>
    <property type="match status" value="1"/>
</dbReference>
<reference evidence="3 4" key="1">
    <citation type="journal article" date="2013" name="Nat. Commun.">
        <title>Genome analysis reveals insights into physiology and longevity of the Brandt's bat Myotis brandtii.</title>
        <authorList>
            <person name="Seim I."/>
            <person name="Fang X."/>
            <person name="Xiong Z."/>
            <person name="Lobanov A.V."/>
            <person name="Huang Z."/>
            <person name="Ma S."/>
            <person name="Feng Y."/>
            <person name="Turanov A.A."/>
            <person name="Zhu Y."/>
            <person name="Lenz T.L."/>
            <person name="Gerashchenko M.V."/>
            <person name="Fan D."/>
            <person name="Hee Yim S."/>
            <person name="Yao X."/>
            <person name="Jordan D."/>
            <person name="Xiong Y."/>
            <person name="Ma Y."/>
            <person name="Lyapunov A.N."/>
            <person name="Chen G."/>
            <person name="Kulakova O.I."/>
            <person name="Sun Y."/>
            <person name="Lee S.G."/>
            <person name="Bronson R.T."/>
            <person name="Moskalev A.A."/>
            <person name="Sunyaev S.R."/>
            <person name="Zhang G."/>
            <person name="Krogh A."/>
            <person name="Wang J."/>
            <person name="Gladyshev V.N."/>
        </authorList>
    </citation>
    <scope>NUCLEOTIDE SEQUENCE [LARGE SCALE GENOMIC DNA]</scope>
</reference>
<feature type="domain" description="Fibronectin type-III" evidence="2">
    <location>
        <begin position="232"/>
        <end position="334"/>
    </location>
</feature>
<dbReference type="EMBL" id="KE164218">
    <property type="protein sequence ID" value="EPQ16196.1"/>
    <property type="molecule type" value="Genomic_DNA"/>
</dbReference>
<dbReference type="FunFam" id="2.60.40.10:FF:001004">
    <property type="entry name" value="Usherin"/>
    <property type="match status" value="1"/>
</dbReference>
<feature type="domain" description="Fibronectin type-III" evidence="2">
    <location>
        <begin position="2403"/>
        <end position="2496"/>
    </location>
</feature>
<dbReference type="FunFam" id="2.60.40.10:FF:001168">
    <property type="entry name" value="Usherin"/>
    <property type="match status" value="1"/>
</dbReference>
<dbReference type="FunFam" id="2.60.40.10:FF:001227">
    <property type="entry name" value="Usherin"/>
    <property type="match status" value="1"/>
</dbReference>
<feature type="domain" description="Fibronectin type-III" evidence="2">
    <location>
        <begin position="1829"/>
        <end position="1926"/>
    </location>
</feature>
<proteinExistence type="predicted"/>
<dbReference type="FunFam" id="2.60.40.10:FF:001236">
    <property type="entry name" value="Usherin"/>
    <property type="match status" value="1"/>
</dbReference>
<dbReference type="InterPro" id="IPR013783">
    <property type="entry name" value="Ig-like_fold"/>
</dbReference>
<feature type="domain" description="Fibronectin type-III" evidence="2">
    <location>
        <begin position="525"/>
        <end position="623"/>
    </location>
</feature>
<dbReference type="FunFam" id="2.60.40.10:FF:001379">
    <property type="entry name" value="Usherin"/>
    <property type="match status" value="1"/>
</dbReference>
<evidence type="ECO:0000313" key="3">
    <source>
        <dbReference type="EMBL" id="EPQ16196.1"/>
    </source>
</evidence>
<dbReference type="PANTHER" id="PTHR46957">
    <property type="entry name" value="CYTOKINE RECEPTOR"/>
    <property type="match status" value="1"/>
</dbReference>
<name>S7NFY3_MYOBR</name>
<dbReference type="PANTHER" id="PTHR46957:SF7">
    <property type="entry name" value="USHERIN"/>
    <property type="match status" value="1"/>
</dbReference>
<gene>
    <name evidence="3" type="ORF">D623_10022721</name>
</gene>
<dbReference type="FunFam" id="2.60.40.10:FF:000991">
    <property type="entry name" value="Usherin"/>
    <property type="match status" value="1"/>
</dbReference>
<dbReference type="FunFam" id="2.60.40.10:FF:001100">
    <property type="entry name" value="Usherin"/>
    <property type="match status" value="1"/>
</dbReference>
<dbReference type="Gene3D" id="2.60.40.10">
    <property type="entry name" value="Immunoglobulins"/>
    <property type="match status" value="23"/>
</dbReference>
<feature type="domain" description="Fibronectin type-III" evidence="2">
    <location>
        <begin position="721"/>
        <end position="824"/>
    </location>
</feature>
<dbReference type="FunFam" id="2.60.40.10:FF:001211">
    <property type="entry name" value="Usherin"/>
    <property type="match status" value="1"/>
</dbReference>
<feature type="domain" description="Fibronectin type-III" evidence="2">
    <location>
        <begin position="338"/>
        <end position="432"/>
    </location>
</feature>
<feature type="domain" description="Fibronectin type-III" evidence="2">
    <location>
        <begin position="988"/>
        <end position="1076"/>
    </location>
</feature>
<feature type="domain" description="Fibronectin type-III" evidence="2">
    <location>
        <begin position="1734"/>
        <end position="1828"/>
    </location>
</feature>
<feature type="domain" description="Fibronectin type-III" evidence="2">
    <location>
        <begin position="145"/>
        <end position="231"/>
    </location>
</feature>
<dbReference type="PROSITE" id="PS51257">
    <property type="entry name" value="PROKAR_LIPOPROTEIN"/>
    <property type="match status" value="1"/>
</dbReference>
<organism evidence="3 4">
    <name type="scientific">Myotis brandtii</name>
    <name type="common">Brandt's bat</name>
    <dbReference type="NCBI Taxonomy" id="109478"/>
    <lineage>
        <taxon>Eukaryota</taxon>
        <taxon>Metazoa</taxon>
        <taxon>Chordata</taxon>
        <taxon>Craniata</taxon>
        <taxon>Vertebrata</taxon>
        <taxon>Euteleostomi</taxon>
        <taxon>Mammalia</taxon>
        <taxon>Eutheria</taxon>
        <taxon>Laurasiatheria</taxon>
        <taxon>Chiroptera</taxon>
        <taxon>Yangochiroptera</taxon>
        <taxon>Vespertilionidae</taxon>
        <taxon>Myotis</taxon>
    </lineage>
</organism>
<dbReference type="Pfam" id="PF24748">
    <property type="entry name" value="Galaxin_repeat"/>
    <property type="match status" value="1"/>
</dbReference>
<dbReference type="Pfam" id="PF00041">
    <property type="entry name" value="fn3"/>
    <property type="match status" value="12"/>
</dbReference>
<accession>S7NFY3</accession>
<dbReference type="InterPro" id="IPR050713">
    <property type="entry name" value="RTP_Phos/Ushers"/>
</dbReference>
<dbReference type="FunFam" id="2.60.40.10:FF:001030">
    <property type="entry name" value="Usherin"/>
    <property type="match status" value="1"/>
</dbReference>
<feature type="domain" description="Fibronectin type-III" evidence="2">
    <location>
        <begin position="1927"/>
        <end position="2030"/>
    </location>
</feature>
<feature type="domain" description="Fibronectin type-III" evidence="2">
    <location>
        <begin position="436"/>
        <end position="523"/>
    </location>
</feature>
<evidence type="ECO:0000256" key="1">
    <source>
        <dbReference type="SAM" id="Phobius"/>
    </source>
</evidence>
<keyword evidence="1" id="KW-0812">Transmembrane</keyword>
<dbReference type="InterPro" id="IPR056601">
    <property type="entry name" value="Galaxin_dom"/>
</dbReference>
<feature type="domain" description="Fibronectin type-III" evidence="2">
    <location>
        <begin position="1464"/>
        <end position="1552"/>
    </location>
</feature>
<dbReference type="FunFam" id="2.60.40.10:FF:000915">
    <property type="entry name" value="Usherin"/>
    <property type="match status" value="1"/>
</dbReference>
<evidence type="ECO:0000259" key="2">
    <source>
        <dbReference type="PROSITE" id="PS50853"/>
    </source>
</evidence>
<dbReference type="FunFam" id="2.60.40.10:FF:001276">
    <property type="entry name" value="Usherin"/>
    <property type="match status" value="1"/>
</dbReference>
<keyword evidence="4" id="KW-1185">Reference proteome</keyword>
<feature type="domain" description="Fibronectin type-III" evidence="2">
    <location>
        <begin position="43"/>
        <end position="144"/>
    </location>
</feature>
<dbReference type="InterPro" id="IPR036116">
    <property type="entry name" value="FN3_sf"/>
</dbReference>
<dbReference type="Proteomes" id="UP000052978">
    <property type="component" value="Unassembled WGS sequence"/>
</dbReference>
<dbReference type="FunFam" id="2.60.40.10:FF:000819">
    <property type="entry name" value="Usherin"/>
    <property type="match status" value="1"/>
</dbReference>
<dbReference type="FunFam" id="2.60.40.10:FF:001390">
    <property type="entry name" value="Usherin"/>
    <property type="match status" value="1"/>
</dbReference>
<feature type="domain" description="Fibronectin type-III" evidence="2">
    <location>
        <begin position="1643"/>
        <end position="1733"/>
    </location>
</feature>
<dbReference type="SMART" id="SM00060">
    <property type="entry name" value="FN3"/>
    <property type="match status" value="22"/>
</dbReference>
<feature type="transmembrane region" description="Helical" evidence="1">
    <location>
        <begin position="2710"/>
        <end position="2732"/>
    </location>
</feature>
<dbReference type="CDD" id="cd00063">
    <property type="entry name" value="FN3"/>
    <property type="match status" value="21"/>
</dbReference>
<evidence type="ECO:0000313" key="4">
    <source>
        <dbReference type="Proteomes" id="UP000052978"/>
    </source>
</evidence>
<dbReference type="SUPFAM" id="SSF49265">
    <property type="entry name" value="Fibronectin type III"/>
    <property type="match status" value="15"/>
</dbReference>
<keyword evidence="1" id="KW-1133">Transmembrane helix</keyword>
<dbReference type="FunFam" id="2.60.40.10:FF:001255">
    <property type="entry name" value="usherin"/>
    <property type="match status" value="1"/>
</dbReference>
<feature type="domain" description="Fibronectin type-III" evidence="2">
    <location>
        <begin position="1555"/>
        <end position="1642"/>
    </location>
</feature>
<sequence length="2894" mass="313767">MRSCFLHPLDLAVFSPHQFLLCACTHVGCANSSLVMLYTAQLPPEHVSPPILTVLDSRTINAQWKQPRKLNGILERYLLYISNHMHDFTTWDVVYNSTELFQDHTLQYLLPGTKYLLKLGACTGGGCTVSEPSEARTEDCSPEGVPAPRAHSYSPHSFNISWTEPEHPNGVITRYGLYLDGLLIHNSSELSCHAYGFAPWSLHSFRVQACTARGCALGPLVENRTLEAPPAGTVSVLVRTEGSRRACLRWEGPSHPNGRLTYTVLLTGMFYADQAANNYTLLNGTRLVHRGEETNLWVPIDGLVPFTNYTVEVNASNTRGSLTSEPTAIVMPPGAPDGVLPPRLAAAAPTSLQVAWSTPAQNNAPGSARYQLQMRPGPSSPALLELFSSPSASLSHEVRDLQPHTEYAFRVVASNGFGSALSPWILFMTTEDRPGPVDPPILLAVDPRAMLVTWQRPVKPNGVLTHYNLYQLGQLFLRAPGDATNRTVTWLRPHTAYAFQVEACTARGCSLSPRSQAVWTPPDAPEGIPSPELFSDTPTSVIVSWQPPAHPNGLVENVTIERRVQGKEEVTALVTLPGNHSTRYMDKTAALSPWTKYEYRVLMSTLRGGTNSSAWAEVTTRPSRPAGVQPPMVRVLGPGAAEVTWKPPLIQNGDVLSYEIRMPDPHVTIMNVTPAVLSHVITGLTPFTDYSVSIVACSGGSGHLGGCTESLPTHVTTHPSPPQGVQPLSVVPLSESYAGVSWQPPSRPNGPGLRYELLRRKIQQPLASNPPEDLNLWHNIYSGTQRFYEDKGLSRFTTYAYKVFVHNSVGFTPSQEATVTTWAGLPQRGARVSVTVLNHSALDVRWDKPSLPSLALSPLGWTVVSSSCDGNARVFTGNSIPLYVHLPAENSALRLVTHALLAGAISEGGGNVTFQDLQGDVEYYTLFWSSATSNESLKILPDVNAHVIGHLSPNTEYRILISVFNGVHSITSDVLYATTRDGEPQGMPPPEVVIINSTAARVIWMSPSSPNGVVTEYSVCVNNRLHKTGMDVPGSLLLPDLSPFTVYDIQVEVCTKYACVKSNGTQVTTMEDTPSDMPAPTIHSITSRSLQIDWTSPGKPNGIILGYDVLRKSWTPCPETPKAHSSELCKAVMCQKPETTCGHRCYDPEAKVCCAGVLHEAQPGHHCCEEKYIPLVLNSTGVCCGGRIQQAQPDHHCCAGYYVRVLPGEVCCPDAQHHRVAVGLGDACCGRMPYSTAGAQVCCAGRLRDGQGQQCCGGQLVSREAQCCGGADGGVAYSRLPGMACCGQDYVSVAETRCCSASSGASQAHVRKSGRVPVRCCETALIPGSQACCSGVGYDPLEYVCSDKAPTGTRTTDTPEACGTVCPASAAATAHCGRCDFNFTSHVCTVVIGSRSSTERTPVAEACSSAEELVHTGSTDTFSFTDVNLEPYMTYEYRISAWNGYGRGFSEAVRTSTKEDVPQGVSPPQWFRTDRPEDGILLTWKKPIQPNGHIIHYILLRNGVEYFRGRSLTFSDTTGIEPFQEYSYQLKACTVAGCAPSGEVVVTTTQGVPQSVLPPRITAPRADALRLSWDAPEKPNGVITEYQLRQVGKGLIHTETTDRREHTVTGLQPYTSYSFTLTACTSAGCTSSEPFLGQTLQAAPQGVWATPRHIIINSTAVELYWRPPERPNGLISQYQLIRNGTSVFLGGSEDQHFTDQNLAPNSRYIYKLEATTGGGSSFSDEYLVQTPLLTPEEIHAPYNITVIGPYSVFVAWTPPGILIPQMPVEYSVLLSAGSVPPVTSAVGQRQSVLLGNLAPFTPYEIRIQACQNGSCGVSSGTLVRTSEAAPKDLSPPVLRALGSTSIEVTWMPPKKPNGVITHYSIHRRPAGSDEETLVFVWSEGAFGFTDAAGTLRPFTLYEYQVRAQNSGGSVESLWTSARTLEAPPQDLPAPWAQATGAHSVLLNWTEPGSPNGIISRYHVVYQERPEDPTFSISPVRAFTVAGTSHQAHLFGLEPFTTYHVGVVAANEAGEVSSPWTLVQTPESSPSGLSNFTVEQRAGGRALLLRWSEPVRANGVIQTYNVFSAGSLEYTGLSRRFLLRRLDLVGARPPEREDHPLRSLRAVSATQINASWSPPAAQNGKITTYLLRSEGQEHPAGQGLSLLVAHLQPYTQYSFSLVACTRGGCTASAPTSARTLEAPPQNMDPPELQVTGSGSIEVTWTPPRNPNGQVRSYELRRDGTIVYAGPETRYHDFTLTPGVEYGYTVTANNSQGGAVSPLVKDRTSPWAPSGMGPPRLQAQGPQEISVAWDPPVRTNGQIVNYTLFVRGLPEGETRIVHINASHHSFGARALAVNQLQPFRRYEARIQACTLLGCASSDWASVLTPEMAPAMQPPPRLEVWAVNSAGKAPSSWTRCKTGPAPPEGLGAPRFHAVSSTQAVVNISAPGKPNGIVSLYRLFSNSTGGAELVLSEGPAAQQTLRGLQPFTTYSVGVEACTCFNCCSRGPTVELRTRPAPPAGVASPHIQALASRTASFLWSPPLFPNGIIQSYELQLHRACLPHTDAPCTPSQTETQYRGPGPSASLRGLQPYTTYRLRVLVHNQAGSAASKWIRFTTQREPPQYQGPFSVTSNLTVVCVSWADSFLLHGPLKEFVLTDGGQHVYRGLDTTLYIPRTGDRTFLFQVTCTTEEGSVKTPLIQYDPSTGLGLVLTTPGGKKGSESRGTEFYDELWFIALMAVLGLILLAIFLSLILQRKIHKEPFIRERPPLVPAPKRTSPLSVYPPGETHMFDSVADVSDACSNVTLKSYTMHFEGLADTKIPRSGARVSLRSNHSISVLQIPSQSQLSQASQGSLHRSVSQLLDLHDKKVLVDDALWETIMGHDSGLYLDEEDLMNAIKGFSSVTKEHTTFTDTHL</sequence>
<dbReference type="FunFam" id="2.60.40.10:FF:001945">
    <property type="entry name" value="Usherin"/>
    <property type="match status" value="1"/>
</dbReference>
<feature type="domain" description="Fibronectin type-III" evidence="2">
    <location>
        <begin position="2185"/>
        <end position="2269"/>
    </location>
</feature>
<dbReference type="InterPro" id="IPR003961">
    <property type="entry name" value="FN3_dom"/>
</dbReference>
<dbReference type="FunFam" id="2.60.40.10:FF:001037">
    <property type="entry name" value="Usherin"/>
    <property type="match status" value="1"/>
</dbReference>
<feature type="domain" description="Fibronectin type-III" evidence="2">
    <location>
        <begin position="2500"/>
        <end position="2599"/>
    </location>
</feature>
<dbReference type="FunFam" id="2.60.40.10:FF:001023">
    <property type="entry name" value="usherin"/>
    <property type="match status" value="1"/>
</dbReference>
<dbReference type="PROSITE" id="PS50853">
    <property type="entry name" value="FN3"/>
    <property type="match status" value="20"/>
</dbReference>
<keyword evidence="1" id="KW-0472">Membrane</keyword>
<feature type="domain" description="Fibronectin type-III" evidence="2">
    <location>
        <begin position="2273"/>
        <end position="2372"/>
    </location>
</feature>
<protein>
    <submittedName>
        <fullName evidence="3">Usherin</fullName>
    </submittedName>
</protein>